<protein>
    <submittedName>
        <fullName evidence="1">Ferredoxin</fullName>
    </submittedName>
</protein>
<dbReference type="InterPro" id="IPR036170">
    <property type="entry name" value="YezG-like_sf"/>
</dbReference>
<dbReference type="RefSeq" id="WP_378195450.1">
    <property type="nucleotide sequence ID" value="NZ_JBHMBK010000013.1"/>
</dbReference>
<dbReference type="SUPFAM" id="SSF160424">
    <property type="entry name" value="BH3703-like"/>
    <property type="match status" value="1"/>
</dbReference>
<sequence length="284" mass="31210">MSQPPGPLRPDQQQELVRRIGAVLTSPLPPGWRQLRIEYRAAGRHVETDLLVTGPDGVPRPAQPHPEAVRLLGVLRSGMYRPGFGTWLGAILVFEPAQPPDADFVRPDLEPPFRQQPPPIGFQDELRFFPRADEHIPAWLRERAGLTPPPADGEVRTPRIHDGLDAAGKPLIRRAPLLPAEAERVLAYLDAAPVILASRSNGPDAFAPDRVDAVPMNFRTDGTWAWPGAVAYYLREHGVPPDPDLVAHIRARRFTAPSEVPEPAKDLALAAITGETPEPRQTTV</sequence>
<reference evidence="1 2" key="1">
    <citation type="submission" date="2024-09" db="EMBL/GenBank/DDBJ databases">
        <authorList>
            <person name="Sun Q."/>
            <person name="Mori K."/>
        </authorList>
    </citation>
    <scope>NUCLEOTIDE SEQUENCE [LARGE SCALE GENOMIC DNA]</scope>
    <source>
        <strain evidence="1 2">JCM 13852</strain>
    </source>
</reference>
<dbReference type="Proteomes" id="UP001589535">
    <property type="component" value="Unassembled WGS sequence"/>
</dbReference>
<name>A0ABV5U4R4_9PSEU</name>
<proteinExistence type="predicted"/>
<comment type="caution">
    <text evidence="1">The sequence shown here is derived from an EMBL/GenBank/DDBJ whole genome shotgun (WGS) entry which is preliminary data.</text>
</comment>
<keyword evidence="2" id="KW-1185">Reference proteome</keyword>
<gene>
    <name evidence="1" type="ORF">ACFFTO_19460</name>
</gene>
<organism evidence="1 2">
    <name type="scientific">Amycolatopsis plumensis</name>
    <dbReference type="NCBI Taxonomy" id="236508"/>
    <lineage>
        <taxon>Bacteria</taxon>
        <taxon>Bacillati</taxon>
        <taxon>Actinomycetota</taxon>
        <taxon>Actinomycetes</taxon>
        <taxon>Pseudonocardiales</taxon>
        <taxon>Pseudonocardiaceae</taxon>
        <taxon>Amycolatopsis</taxon>
    </lineage>
</organism>
<dbReference type="EMBL" id="JBHMBK010000013">
    <property type="protein sequence ID" value="MFB9686382.1"/>
    <property type="molecule type" value="Genomic_DNA"/>
</dbReference>
<evidence type="ECO:0000313" key="2">
    <source>
        <dbReference type="Proteomes" id="UP001589535"/>
    </source>
</evidence>
<accession>A0ABV5U4R4</accession>
<evidence type="ECO:0000313" key="1">
    <source>
        <dbReference type="EMBL" id="MFB9686382.1"/>
    </source>
</evidence>